<dbReference type="PROSITE" id="PS50011">
    <property type="entry name" value="PROTEIN_KINASE_DOM"/>
    <property type="match status" value="1"/>
</dbReference>
<evidence type="ECO:0000313" key="8">
    <source>
        <dbReference type="Proteomes" id="UP000001880"/>
    </source>
</evidence>
<evidence type="ECO:0000256" key="3">
    <source>
        <dbReference type="ARBA" id="ARBA00022777"/>
    </source>
</evidence>
<dbReference type="InterPro" id="IPR000719">
    <property type="entry name" value="Prot_kinase_dom"/>
</dbReference>
<keyword evidence="8" id="KW-1185">Reference proteome</keyword>
<dbReference type="PANTHER" id="PTHR43289">
    <property type="entry name" value="MITOGEN-ACTIVATED PROTEIN KINASE KINASE KINASE 20-RELATED"/>
    <property type="match status" value="1"/>
</dbReference>
<evidence type="ECO:0000259" key="6">
    <source>
        <dbReference type="PROSITE" id="PS50011"/>
    </source>
</evidence>
<evidence type="ECO:0000256" key="5">
    <source>
        <dbReference type="SAM" id="MobiDB-lite"/>
    </source>
</evidence>
<dbReference type="CDD" id="cd14014">
    <property type="entry name" value="STKc_PknB_like"/>
    <property type="match status" value="1"/>
</dbReference>
<dbReference type="HOGENOM" id="CLU_272595_0_0_7"/>
<dbReference type="SUPFAM" id="SSF56112">
    <property type="entry name" value="Protein kinase-like (PK-like)"/>
    <property type="match status" value="1"/>
</dbReference>
<name>D0LKI8_HALO1</name>
<dbReference type="Gene3D" id="3.30.200.20">
    <property type="entry name" value="Phosphorylase Kinase, domain 1"/>
    <property type="match status" value="1"/>
</dbReference>
<dbReference type="GO" id="GO:0005524">
    <property type="term" value="F:ATP binding"/>
    <property type="evidence" value="ECO:0007669"/>
    <property type="project" value="UniProtKB-KW"/>
</dbReference>
<evidence type="ECO:0000256" key="2">
    <source>
        <dbReference type="ARBA" id="ARBA00022741"/>
    </source>
</evidence>
<dbReference type="KEGG" id="hoh:Hoch_2500"/>
<dbReference type="PANTHER" id="PTHR43289:SF6">
    <property type="entry name" value="SERINE_THREONINE-PROTEIN KINASE NEKL-3"/>
    <property type="match status" value="1"/>
</dbReference>
<protein>
    <submittedName>
        <fullName evidence="7">Serine/threonine protein kinase</fullName>
    </submittedName>
</protein>
<dbReference type="Proteomes" id="UP000001880">
    <property type="component" value="Chromosome"/>
</dbReference>
<dbReference type="InterPro" id="IPR008271">
    <property type="entry name" value="Ser/Thr_kinase_AS"/>
</dbReference>
<sequence length="1118" mass="119625">MLDAHSDLAGLAQLHRVESEDEVVALWRRGMATLSSLASEQHPVPLEGFNPAALLSTARIALTRGFIDDLGWLSPPAAAVGVFALASALPRSDEKRELGRRVLQSLHQSDAETFIALATALALGSSRALRGAYVRARVALSLDLPLGVGIRADALALALLSRPDSEQAWLGQPSMGALTSRRLASRLLERAAREAARRYQAGDDTGVRVFEMPSVRTAMDRLLGDRESLVWRHAAAARGLLSNAIPAWGEAIEAGLGPELSPTEWRRAATSLAARIALDPEATLRRCRAVCEGELARADRGVVAAMVHGISCAADSDPASAEALLEVLVREVDYPTAEALADLRRERVGSDFGADAVERVRTWLATSADADALGVALMRELAPSEERERRILHDHLAAALAEFAAGRDARPDTERALEAAHGALVRLERITTGDAAERDASQRRAAFLALRELDRGLLETSTLADLLLLYAAESRPMAERLIERLARWLLAHETRPLSTEALEDVQRHFTWRMHRLRALLHLVDIDVQYGDGQREDLYEWRLRAVNVLLARALGDVPSPLRRALCATLARACDAVVREELCELSDVFVAVTLSLNSETDLTVLAEASMMPSFKRAIHAYVDALDEIERAREDVAEHAGAAGGPGGCLAALHAVVAALPAAASPRVEALRGALAQVARALSGIAAARGLSELSSEAPGSPLGALLIGVTRMARLVVGACRQLGYPANASASALGSALRGLEAEIEHALRGDRANLRSALIDAARTMRAELAPLIADVAALVFEHLDRLPATAPAGAASGEGRTETRGDSPSVPLAPWLPPDRVLGGFYVLRAIDRGAVGSVFVACRVADRQSETPDLFALKVPEYGGDAAHTLSEAEFMALFREEAQALLSMPAHPNLSRFITFDAGARPKPILVMELVEGPTLERMLDREDMSVAELLATLDGVAAGLSAMHRVGIAHLDVKPSNIILRPRGGDVPLGETAESIPVLVDFGLAGRRIRPGCATVYYGAPEVWAQTPQPDLAPMPTDVYAFACMAFEMLTGELLFDGDTAVAIVSEHLRHDGTPARLTRYRQAPHLEELMSLLGQALHPKPAARADIDTIRAGLAALAPALSGHGWPLL</sequence>
<reference evidence="7 8" key="1">
    <citation type="journal article" date="2010" name="Stand. Genomic Sci.">
        <title>Complete genome sequence of Haliangium ochraceum type strain (SMP-2).</title>
        <authorList>
            <consortium name="US DOE Joint Genome Institute (JGI-PGF)"/>
            <person name="Ivanova N."/>
            <person name="Daum C."/>
            <person name="Lang E."/>
            <person name="Abt B."/>
            <person name="Kopitz M."/>
            <person name="Saunders E."/>
            <person name="Lapidus A."/>
            <person name="Lucas S."/>
            <person name="Glavina Del Rio T."/>
            <person name="Nolan M."/>
            <person name="Tice H."/>
            <person name="Copeland A."/>
            <person name="Cheng J.F."/>
            <person name="Chen F."/>
            <person name="Bruce D."/>
            <person name="Goodwin L."/>
            <person name="Pitluck S."/>
            <person name="Mavromatis K."/>
            <person name="Pati A."/>
            <person name="Mikhailova N."/>
            <person name="Chen A."/>
            <person name="Palaniappan K."/>
            <person name="Land M."/>
            <person name="Hauser L."/>
            <person name="Chang Y.J."/>
            <person name="Jeffries C.D."/>
            <person name="Detter J.C."/>
            <person name="Brettin T."/>
            <person name="Rohde M."/>
            <person name="Goker M."/>
            <person name="Bristow J."/>
            <person name="Markowitz V."/>
            <person name="Eisen J.A."/>
            <person name="Hugenholtz P."/>
            <person name="Kyrpides N.C."/>
            <person name="Klenk H.P."/>
        </authorList>
    </citation>
    <scope>NUCLEOTIDE SEQUENCE [LARGE SCALE GENOMIC DNA]</scope>
    <source>
        <strain evidence="8">DSM 14365 / CIP 107738 / JCM 11303 / AJ 13395 / SMP-2</strain>
    </source>
</reference>
<evidence type="ECO:0000313" key="7">
    <source>
        <dbReference type="EMBL" id="ACY15036.1"/>
    </source>
</evidence>
<feature type="domain" description="Protein kinase" evidence="6">
    <location>
        <begin position="826"/>
        <end position="1110"/>
    </location>
</feature>
<dbReference type="STRING" id="502025.Hoch_2500"/>
<dbReference type="SMART" id="SM00220">
    <property type="entry name" value="S_TKc"/>
    <property type="match status" value="1"/>
</dbReference>
<keyword evidence="1" id="KW-0808">Transferase</keyword>
<dbReference type="eggNOG" id="COG0515">
    <property type="taxonomic scope" value="Bacteria"/>
</dbReference>
<proteinExistence type="predicted"/>
<evidence type="ECO:0000256" key="4">
    <source>
        <dbReference type="ARBA" id="ARBA00022840"/>
    </source>
</evidence>
<keyword evidence="2" id="KW-0547">Nucleotide-binding</keyword>
<keyword evidence="4" id="KW-0067">ATP-binding</keyword>
<dbReference type="EMBL" id="CP001804">
    <property type="protein sequence ID" value="ACY15036.1"/>
    <property type="molecule type" value="Genomic_DNA"/>
</dbReference>
<organism evidence="7 8">
    <name type="scientific">Haliangium ochraceum (strain DSM 14365 / JCM 11303 / SMP-2)</name>
    <dbReference type="NCBI Taxonomy" id="502025"/>
    <lineage>
        <taxon>Bacteria</taxon>
        <taxon>Pseudomonadati</taxon>
        <taxon>Myxococcota</taxon>
        <taxon>Polyangia</taxon>
        <taxon>Haliangiales</taxon>
        <taxon>Kofleriaceae</taxon>
        <taxon>Haliangium</taxon>
    </lineage>
</organism>
<keyword evidence="3 7" id="KW-0418">Kinase</keyword>
<accession>D0LKI8</accession>
<feature type="region of interest" description="Disordered" evidence="5">
    <location>
        <begin position="791"/>
        <end position="813"/>
    </location>
</feature>
<dbReference type="Pfam" id="PF00069">
    <property type="entry name" value="Pkinase"/>
    <property type="match status" value="1"/>
</dbReference>
<dbReference type="GO" id="GO:0004674">
    <property type="term" value="F:protein serine/threonine kinase activity"/>
    <property type="evidence" value="ECO:0007669"/>
    <property type="project" value="UniProtKB-KW"/>
</dbReference>
<gene>
    <name evidence="7" type="ordered locus">Hoch_2500</name>
</gene>
<evidence type="ECO:0000256" key="1">
    <source>
        <dbReference type="ARBA" id="ARBA00022679"/>
    </source>
</evidence>
<dbReference type="Gene3D" id="1.10.510.10">
    <property type="entry name" value="Transferase(Phosphotransferase) domain 1"/>
    <property type="match status" value="1"/>
</dbReference>
<dbReference type="PROSITE" id="PS00108">
    <property type="entry name" value="PROTEIN_KINASE_ST"/>
    <property type="match status" value="1"/>
</dbReference>
<dbReference type="AlphaFoldDB" id="D0LKI8"/>
<keyword evidence="7" id="KW-0723">Serine/threonine-protein kinase</keyword>
<dbReference type="InterPro" id="IPR011009">
    <property type="entry name" value="Kinase-like_dom_sf"/>
</dbReference>